<feature type="region of interest" description="Disordered" evidence="1">
    <location>
        <begin position="1"/>
        <end position="23"/>
    </location>
</feature>
<dbReference type="EMBL" id="BSUJ01000001">
    <property type="protein sequence ID" value="GMA18846.1"/>
    <property type="molecule type" value="Genomic_DNA"/>
</dbReference>
<evidence type="ECO:0000313" key="3">
    <source>
        <dbReference type="Proteomes" id="UP001157109"/>
    </source>
</evidence>
<evidence type="ECO:0000313" key="2">
    <source>
        <dbReference type="EMBL" id="GMA18846.1"/>
    </source>
</evidence>
<keyword evidence="3" id="KW-1185">Reference proteome</keyword>
<evidence type="ECO:0000256" key="1">
    <source>
        <dbReference type="SAM" id="MobiDB-lite"/>
    </source>
</evidence>
<reference evidence="3" key="1">
    <citation type="journal article" date="2019" name="Int. J. Syst. Evol. Microbiol.">
        <title>The Global Catalogue of Microorganisms (GCM) 10K type strain sequencing project: providing services to taxonomists for standard genome sequencing and annotation.</title>
        <authorList>
            <consortium name="The Broad Institute Genomics Platform"/>
            <consortium name="The Broad Institute Genome Sequencing Center for Infectious Disease"/>
            <person name="Wu L."/>
            <person name="Ma J."/>
        </authorList>
    </citation>
    <scope>NUCLEOTIDE SEQUENCE [LARGE SCALE GENOMIC DNA]</scope>
    <source>
        <strain evidence="3">NBRC 105830</strain>
    </source>
</reference>
<comment type="caution">
    <text evidence="2">The sequence shown here is derived from an EMBL/GenBank/DDBJ whole genome shotgun (WGS) entry which is preliminary data.</text>
</comment>
<gene>
    <name evidence="2" type="ORF">GCM10025862_08670</name>
</gene>
<dbReference type="Proteomes" id="UP001157109">
    <property type="component" value="Unassembled WGS sequence"/>
</dbReference>
<accession>A0ABQ6HK60</accession>
<organism evidence="2 3">
    <name type="scientific">Arsenicicoccus piscis</name>
    <dbReference type="NCBI Taxonomy" id="673954"/>
    <lineage>
        <taxon>Bacteria</taxon>
        <taxon>Bacillati</taxon>
        <taxon>Actinomycetota</taxon>
        <taxon>Actinomycetes</taxon>
        <taxon>Micrococcales</taxon>
        <taxon>Intrasporangiaceae</taxon>
        <taxon>Arsenicicoccus</taxon>
    </lineage>
</organism>
<proteinExistence type="predicted"/>
<sequence length="77" mass="8117">MTAHAREAPVIVQSASAGSRDGSGRQTVILLATQVPNAVIDSSGKQSDVTERSSIRREITLTETPSSGWRVALIKGL</sequence>
<protein>
    <submittedName>
        <fullName evidence="2">Uncharacterized protein</fullName>
    </submittedName>
</protein>
<name>A0ABQ6HK60_9MICO</name>